<dbReference type="InterPro" id="IPR014036">
    <property type="entry name" value="DeoR-like_C"/>
</dbReference>
<sequence>MQIQQLGRPVTKNELVQSPIYSGLTQPQRTLNGDLEYWLKGQENPLIGSFDGDDRVFAFPRSRQDTSFLGNLARHPTEKQAIAKHIADHIFHYTGFTFFDVGTTTFHLASHLSTENRVGPSLSVLTNSLFVHPFLAHRGVNIKLIGGTVNRLRSYIVKSNAYDIARERFNDQQLQYSFISIDGISLEKSFSSDPILSDDKHQAILATKDTIIFVADHSKIGNPEGREFTSLDE</sequence>
<keyword evidence="3" id="KW-1185">Reference proteome</keyword>
<name>W4MEQ7_9BACT</name>
<evidence type="ECO:0000259" key="1">
    <source>
        <dbReference type="Pfam" id="PF00455"/>
    </source>
</evidence>
<dbReference type="SMART" id="SM01134">
    <property type="entry name" value="DeoRC"/>
    <property type="match status" value="1"/>
</dbReference>
<feature type="domain" description="DeoR-like transcriptional repressor C-terminal sensor" evidence="1">
    <location>
        <begin position="75"/>
        <end position="232"/>
    </location>
</feature>
<evidence type="ECO:0000313" key="2">
    <source>
        <dbReference type="EMBL" id="ETX08401.1"/>
    </source>
</evidence>
<dbReference type="HOGENOM" id="CLU_1188203_0_0_7"/>
<dbReference type="Proteomes" id="UP000019140">
    <property type="component" value="Unassembled WGS sequence"/>
</dbReference>
<dbReference type="PANTHER" id="PTHR30363:SF44">
    <property type="entry name" value="AGA OPERON TRANSCRIPTIONAL REPRESSOR-RELATED"/>
    <property type="match status" value="1"/>
</dbReference>
<protein>
    <recommendedName>
        <fullName evidence="1">DeoR-like transcriptional repressor C-terminal sensor domain-containing protein</fullName>
    </recommendedName>
</protein>
<dbReference type="Pfam" id="PF00455">
    <property type="entry name" value="DeoRC"/>
    <property type="match status" value="1"/>
</dbReference>
<dbReference type="SUPFAM" id="SSF100950">
    <property type="entry name" value="NagB/RpiA/CoA transferase-like"/>
    <property type="match status" value="1"/>
</dbReference>
<accession>W4MEQ7</accession>
<evidence type="ECO:0000313" key="3">
    <source>
        <dbReference type="Proteomes" id="UP000019140"/>
    </source>
</evidence>
<proteinExistence type="predicted"/>
<dbReference type="EMBL" id="AZHX01000233">
    <property type="protein sequence ID" value="ETX08401.1"/>
    <property type="molecule type" value="Genomic_DNA"/>
</dbReference>
<gene>
    <name evidence="2" type="ORF">ETSY2_05640</name>
</gene>
<dbReference type="PANTHER" id="PTHR30363">
    <property type="entry name" value="HTH-TYPE TRANSCRIPTIONAL REGULATOR SRLR-RELATED"/>
    <property type="match status" value="1"/>
</dbReference>
<organism evidence="2 3">
    <name type="scientific">Candidatus Entotheonella gemina</name>
    <dbReference type="NCBI Taxonomy" id="1429439"/>
    <lineage>
        <taxon>Bacteria</taxon>
        <taxon>Pseudomonadati</taxon>
        <taxon>Nitrospinota/Tectimicrobiota group</taxon>
        <taxon>Candidatus Tectimicrobiota</taxon>
        <taxon>Candidatus Entotheonellia</taxon>
        <taxon>Candidatus Entotheonellales</taxon>
        <taxon>Candidatus Entotheonellaceae</taxon>
        <taxon>Candidatus Entotheonella</taxon>
    </lineage>
</organism>
<dbReference type="AlphaFoldDB" id="W4MEQ7"/>
<dbReference type="InterPro" id="IPR050313">
    <property type="entry name" value="Carb_Metab_HTH_regulators"/>
</dbReference>
<dbReference type="InterPro" id="IPR037171">
    <property type="entry name" value="NagB/RpiA_transferase-like"/>
</dbReference>
<comment type="caution">
    <text evidence="2">The sequence shown here is derived from an EMBL/GenBank/DDBJ whole genome shotgun (WGS) entry which is preliminary data.</text>
</comment>
<reference evidence="2 3" key="1">
    <citation type="journal article" date="2014" name="Nature">
        <title>An environmental bacterial taxon with a large and distinct metabolic repertoire.</title>
        <authorList>
            <person name="Wilson M.C."/>
            <person name="Mori T."/>
            <person name="Ruckert C."/>
            <person name="Uria A.R."/>
            <person name="Helf M.J."/>
            <person name="Takada K."/>
            <person name="Gernert C."/>
            <person name="Steffens U.A."/>
            <person name="Heycke N."/>
            <person name="Schmitt S."/>
            <person name="Rinke C."/>
            <person name="Helfrich E.J."/>
            <person name="Brachmann A.O."/>
            <person name="Gurgui C."/>
            <person name="Wakimoto T."/>
            <person name="Kracht M."/>
            <person name="Crusemann M."/>
            <person name="Hentschel U."/>
            <person name="Abe I."/>
            <person name="Matsunaga S."/>
            <person name="Kalinowski J."/>
            <person name="Takeyama H."/>
            <person name="Piel J."/>
        </authorList>
    </citation>
    <scope>NUCLEOTIDE SEQUENCE [LARGE SCALE GENOMIC DNA]</scope>
    <source>
        <strain evidence="3">TSY2</strain>
    </source>
</reference>